<organism evidence="3 4">
    <name type="scientific">Intrasporangium chromatireducens Q5-1</name>
    <dbReference type="NCBI Taxonomy" id="584657"/>
    <lineage>
        <taxon>Bacteria</taxon>
        <taxon>Bacillati</taxon>
        <taxon>Actinomycetota</taxon>
        <taxon>Actinomycetes</taxon>
        <taxon>Micrococcales</taxon>
        <taxon>Intrasporangiaceae</taxon>
        <taxon>Intrasporangium</taxon>
    </lineage>
</organism>
<dbReference type="AlphaFoldDB" id="W9GVQ0"/>
<evidence type="ECO:0000313" key="4">
    <source>
        <dbReference type="Proteomes" id="UP000019494"/>
    </source>
</evidence>
<gene>
    <name evidence="3" type="ORF">N864_17875</name>
</gene>
<accession>W9GVQ0</accession>
<sequence>MCLLLLAGCGIGPQTDPVVVSIPPQTAISVPTTVVSGVPLSVQVYLLEGSHLFRVTRTVPPGPGMQPTLSAISAPISPDERSQGLRTALPPSVRPLRGSITGGDIARIEVPPGFDRLPVQEQINALGQLVFTVTADTLATGVQLVEDDKPVAVPDASGQLQDRPVTREDYAVLAPRAS</sequence>
<dbReference type="Proteomes" id="UP000019494">
    <property type="component" value="Unassembled WGS sequence"/>
</dbReference>
<feature type="domain" description="GerMN" evidence="2">
    <location>
        <begin position="55"/>
        <end position="151"/>
    </location>
</feature>
<keyword evidence="4" id="KW-1185">Reference proteome</keyword>
<evidence type="ECO:0000313" key="3">
    <source>
        <dbReference type="EMBL" id="EWT07949.1"/>
    </source>
</evidence>
<comment type="caution">
    <text evidence="3">The sequence shown here is derived from an EMBL/GenBank/DDBJ whole genome shotgun (WGS) entry which is preliminary data.</text>
</comment>
<dbReference type="InterPro" id="IPR019606">
    <property type="entry name" value="GerMN"/>
</dbReference>
<reference evidence="4" key="1">
    <citation type="submission" date="2013-08" db="EMBL/GenBank/DDBJ databases">
        <title>Intrasporangium oryzae NRRL B-24470.</title>
        <authorList>
            <person name="Liu H."/>
            <person name="Wang G."/>
        </authorList>
    </citation>
    <scope>NUCLEOTIDE SEQUENCE [LARGE SCALE GENOMIC DNA]</scope>
    <source>
        <strain evidence="4">Q5-1</strain>
    </source>
</reference>
<dbReference type="EMBL" id="AWQS01000002">
    <property type="protein sequence ID" value="EWT07949.1"/>
    <property type="molecule type" value="Genomic_DNA"/>
</dbReference>
<name>W9GVQ0_9MICO</name>
<evidence type="ECO:0000256" key="1">
    <source>
        <dbReference type="SAM" id="MobiDB-lite"/>
    </source>
</evidence>
<evidence type="ECO:0000259" key="2">
    <source>
        <dbReference type="Pfam" id="PF10646"/>
    </source>
</evidence>
<feature type="region of interest" description="Disordered" evidence="1">
    <location>
        <begin position="153"/>
        <end position="178"/>
    </location>
</feature>
<dbReference type="Pfam" id="PF10646">
    <property type="entry name" value="Germane"/>
    <property type="match status" value="1"/>
</dbReference>
<proteinExistence type="predicted"/>
<protein>
    <recommendedName>
        <fullName evidence="2">GerMN domain-containing protein</fullName>
    </recommendedName>
</protein>